<dbReference type="InterPro" id="IPR011990">
    <property type="entry name" value="TPR-like_helical_dom_sf"/>
</dbReference>
<evidence type="ECO:0000256" key="8">
    <source>
        <dbReference type="ARBA" id="ARBA00023012"/>
    </source>
</evidence>
<evidence type="ECO:0000256" key="4">
    <source>
        <dbReference type="ARBA" id="ARBA00022679"/>
    </source>
</evidence>
<dbReference type="InterPro" id="IPR005467">
    <property type="entry name" value="His_kinase_dom"/>
</dbReference>
<dbReference type="AlphaFoldDB" id="A0A923IU93"/>
<comment type="catalytic activity">
    <reaction evidence="1">
        <text>ATP + protein L-histidine = ADP + protein N-phospho-L-histidine.</text>
        <dbReference type="EC" id="2.7.13.3"/>
    </reaction>
</comment>
<evidence type="ECO:0000256" key="6">
    <source>
        <dbReference type="ARBA" id="ARBA00022777"/>
    </source>
</evidence>
<keyword evidence="6" id="KW-0418">Kinase</keyword>
<evidence type="ECO:0000256" key="11">
    <source>
        <dbReference type="SAM" id="SignalP"/>
    </source>
</evidence>
<dbReference type="EMBL" id="WNXD01000001">
    <property type="protein sequence ID" value="MBB2143924.1"/>
    <property type="molecule type" value="Genomic_DNA"/>
</dbReference>
<keyword evidence="10" id="KW-0812">Transmembrane</keyword>
<dbReference type="EC" id="2.7.13.3" evidence="2"/>
<keyword evidence="14" id="KW-1185">Reference proteome</keyword>
<comment type="caution">
    <text evidence="13">The sequence shown here is derived from an EMBL/GenBank/DDBJ whole genome shotgun (WGS) entry which is preliminary data.</text>
</comment>
<keyword evidence="4" id="KW-0808">Transferase</keyword>
<dbReference type="GO" id="GO:0016020">
    <property type="term" value="C:membrane"/>
    <property type="evidence" value="ECO:0007669"/>
    <property type="project" value="InterPro"/>
</dbReference>
<dbReference type="Gene3D" id="1.25.40.10">
    <property type="entry name" value="Tetratricopeptide repeat domain"/>
    <property type="match status" value="2"/>
</dbReference>
<dbReference type="PROSITE" id="PS50109">
    <property type="entry name" value="HIS_KIN"/>
    <property type="match status" value="1"/>
</dbReference>
<keyword evidence="9" id="KW-0175">Coiled coil</keyword>
<organism evidence="13 14">
    <name type="scientific">Pedobacter planticolens</name>
    <dbReference type="NCBI Taxonomy" id="2679964"/>
    <lineage>
        <taxon>Bacteria</taxon>
        <taxon>Pseudomonadati</taxon>
        <taxon>Bacteroidota</taxon>
        <taxon>Sphingobacteriia</taxon>
        <taxon>Sphingobacteriales</taxon>
        <taxon>Sphingobacteriaceae</taxon>
        <taxon>Pedobacter</taxon>
    </lineage>
</organism>
<dbReference type="CDD" id="cd16917">
    <property type="entry name" value="HATPase_UhpB-NarQ-NarX-like"/>
    <property type="match status" value="1"/>
</dbReference>
<keyword evidence="3" id="KW-0597">Phosphoprotein</keyword>
<evidence type="ECO:0000256" key="3">
    <source>
        <dbReference type="ARBA" id="ARBA00022553"/>
    </source>
</evidence>
<dbReference type="SUPFAM" id="SSF48452">
    <property type="entry name" value="TPR-like"/>
    <property type="match status" value="1"/>
</dbReference>
<dbReference type="GO" id="GO:0005524">
    <property type="term" value="F:ATP binding"/>
    <property type="evidence" value="ECO:0007669"/>
    <property type="project" value="UniProtKB-KW"/>
</dbReference>
<dbReference type="Pfam" id="PF07730">
    <property type="entry name" value="HisKA_3"/>
    <property type="match status" value="1"/>
</dbReference>
<dbReference type="InterPro" id="IPR036890">
    <property type="entry name" value="HATPase_C_sf"/>
</dbReference>
<evidence type="ECO:0000256" key="1">
    <source>
        <dbReference type="ARBA" id="ARBA00000085"/>
    </source>
</evidence>
<feature type="signal peptide" evidence="11">
    <location>
        <begin position="1"/>
        <end position="25"/>
    </location>
</feature>
<dbReference type="SMART" id="SM00387">
    <property type="entry name" value="HATPase_c"/>
    <property type="match status" value="1"/>
</dbReference>
<feature type="chain" id="PRO_5037230017" description="histidine kinase" evidence="11">
    <location>
        <begin position="26"/>
        <end position="750"/>
    </location>
</feature>
<keyword evidence="10" id="KW-1133">Transmembrane helix</keyword>
<keyword evidence="11" id="KW-0732">Signal</keyword>
<dbReference type="PANTHER" id="PTHR24421:SF10">
    <property type="entry name" value="NITRATE_NITRITE SENSOR PROTEIN NARQ"/>
    <property type="match status" value="1"/>
</dbReference>
<dbReference type="Pfam" id="PF02518">
    <property type="entry name" value="HATPase_c"/>
    <property type="match status" value="1"/>
</dbReference>
<evidence type="ECO:0000256" key="5">
    <source>
        <dbReference type="ARBA" id="ARBA00022741"/>
    </source>
</evidence>
<keyword evidence="7" id="KW-0067">ATP-binding</keyword>
<keyword evidence="5" id="KW-0547">Nucleotide-binding</keyword>
<feature type="domain" description="Histidine kinase" evidence="12">
    <location>
        <begin position="660"/>
        <end position="746"/>
    </location>
</feature>
<dbReference type="Proteomes" id="UP000601055">
    <property type="component" value="Unassembled WGS sequence"/>
</dbReference>
<dbReference type="Gene3D" id="3.30.565.10">
    <property type="entry name" value="Histidine kinase-like ATPase, C-terminal domain"/>
    <property type="match status" value="1"/>
</dbReference>
<evidence type="ECO:0000256" key="9">
    <source>
        <dbReference type="SAM" id="Coils"/>
    </source>
</evidence>
<name>A0A923IU93_9SPHI</name>
<dbReference type="GO" id="GO:0046983">
    <property type="term" value="F:protein dimerization activity"/>
    <property type="evidence" value="ECO:0007669"/>
    <property type="project" value="InterPro"/>
</dbReference>
<sequence length="750" mass="85083">MRSKFTALKFSLVLVFILMSTILVAQTPGAPPPPKDISEIKFMPASIDKVNQLVRYCRNPRMIYSSDLKNLLEEALQYTRDTKRDELTVSLLSVTAIVELGLGNQENAVKYIKEAESYLGQLPERAVVNLLSDLTRVYTRIGDVEKSTLYNDKLEAFTKDKPQFIIPRVLNLRNRVNLDLKTGNNEKVKSNYELALKLAKESNNPALLKDTRFSYANVLINMHKDDEAFTILKDLIPDLENAMTDRTGSFFEILSRNYERNGDYKNAFIYAEKTFNLPNATTQQKGNSISKMINLSFYLKNYSNFESYYADHKKHGMDQNSLHSRKLYQLAEGRYFDAKENHKLAKTNYTKAFKLKMNKQFSPDIDVEILTGLASLYAREGKNDSASLYFKKAENLIKQYSMPPATRFIYANALKNFTQYNTVGQDTLIKNLKQEMHLKDTLYHMSLSKISNELATKYSVNEKEKELELAKKQKQVQELELKQQKQRNLLIIIGATIAVLLLGGVAYILSQRKKQALLLHNATLSDLKKQHRIDIMNTLTDAQEEEKKRIAGRLHDEVGAMLSIAKLNINTLQDNVFVSGSGAENKLAVTKNLMNDISETVRNISHALMPIALEKYGFKAAILDLLTNIKAANSLRVEHVIEGLDDTKNWPQNFTLSAYRIIQEILNNAIKHAQATHLFVQIIELDNAITIYIEDNGRGITDENTETEGVGMKLLQTNIAYLSGKLEIKGEPNAGTFALIELPIPNAIKP</sequence>
<accession>A0A923IU93</accession>
<protein>
    <recommendedName>
        <fullName evidence="2">histidine kinase</fullName>
        <ecNumber evidence="2">2.7.13.3</ecNumber>
    </recommendedName>
</protein>
<gene>
    <name evidence="13" type="ORF">GM921_00370</name>
</gene>
<evidence type="ECO:0000256" key="10">
    <source>
        <dbReference type="SAM" id="Phobius"/>
    </source>
</evidence>
<dbReference type="Gene3D" id="1.20.5.1930">
    <property type="match status" value="1"/>
</dbReference>
<evidence type="ECO:0000259" key="12">
    <source>
        <dbReference type="PROSITE" id="PS50109"/>
    </source>
</evidence>
<reference evidence="13" key="1">
    <citation type="submission" date="2019-11" db="EMBL/GenBank/DDBJ databases">
        <title>Description of Pedobacter sp. LMG 31464T.</title>
        <authorList>
            <person name="Carlier A."/>
            <person name="Qi S."/>
            <person name="Vandamme P."/>
        </authorList>
    </citation>
    <scope>NUCLEOTIDE SEQUENCE</scope>
    <source>
        <strain evidence="13">LMG 31464</strain>
    </source>
</reference>
<keyword evidence="10" id="KW-0472">Membrane</keyword>
<evidence type="ECO:0000256" key="7">
    <source>
        <dbReference type="ARBA" id="ARBA00022840"/>
    </source>
</evidence>
<proteinExistence type="predicted"/>
<evidence type="ECO:0000313" key="13">
    <source>
        <dbReference type="EMBL" id="MBB2143924.1"/>
    </source>
</evidence>
<dbReference type="GO" id="GO:0000155">
    <property type="term" value="F:phosphorelay sensor kinase activity"/>
    <property type="evidence" value="ECO:0007669"/>
    <property type="project" value="InterPro"/>
</dbReference>
<dbReference type="PANTHER" id="PTHR24421">
    <property type="entry name" value="NITRATE/NITRITE SENSOR PROTEIN NARX-RELATED"/>
    <property type="match status" value="1"/>
</dbReference>
<feature type="coiled-coil region" evidence="9">
    <location>
        <begin position="460"/>
        <end position="489"/>
    </location>
</feature>
<feature type="transmembrane region" description="Helical" evidence="10">
    <location>
        <begin position="489"/>
        <end position="509"/>
    </location>
</feature>
<evidence type="ECO:0000313" key="14">
    <source>
        <dbReference type="Proteomes" id="UP000601055"/>
    </source>
</evidence>
<dbReference type="InterPro" id="IPR003594">
    <property type="entry name" value="HATPase_dom"/>
</dbReference>
<evidence type="ECO:0000256" key="2">
    <source>
        <dbReference type="ARBA" id="ARBA00012438"/>
    </source>
</evidence>
<dbReference type="InterPro" id="IPR050482">
    <property type="entry name" value="Sensor_HK_TwoCompSys"/>
</dbReference>
<keyword evidence="8" id="KW-0902">Two-component regulatory system</keyword>
<dbReference type="SUPFAM" id="SSF55874">
    <property type="entry name" value="ATPase domain of HSP90 chaperone/DNA topoisomerase II/histidine kinase"/>
    <property type="match status" value="1"/>
</dbReference>
<dbReference type="InterPro" id="IPR011712">
    <property type="entry name" value="Sig_transdc_His_kin_sub3_dim/P"/>
</dbReference>